<evidence type="ECO:0000313" key="4">
    <source>
        <dbReference type="Proteomes" id="UP000007041"/>
    </source>
</evidence>
<dbReference type="AlphaFoldDB" id="E3PSI2"/>
<dbReference type="BioCyc" id="CSTI499177:GJE9-1771-MONOMER"/>
<evidence type="ECO:0008006" key="5">
    <source>
        <dbReference type="Google" id="ProtNLM"/>
    </source>
</evidence>
<reference evidence="4" key="1">
    <citation type="journal article" date="2010" name="BMC Genomics">
        <title>Clostridium sticklandii, a specialist in amino acid degradation:revisiting its metabolism through its genome sequence.</title>
        <authorList>
            <person name="Fonknechten N."/>
            <person name="Chaussonnerie S."/>
            <person name="Tricot S."/>
            <person name="Lajus A."/>
            <person name="Andreesen J.R."/>
            <person name="Perchat N."/>
            <person name="Pelletier E."/>
            <person name="Gouyvenoux M."/>
            <person name="Barbe V."/>
            <person name="Salanoubat M."/>
            <person name="Le Paslier D."/>
            <person name="Weissenbach J."/>
            <person name="Cohen G.N."/>
            <person name="Kreimeyer A."/>
        </authorList>
    </citation>
    <scope>NUCLEOTIDE SEQUENCE [LARGE SCALE GENOMIC DNA]</scope>
    <source>
        <strain evidence="4">ATCC 12662 / DSM 519 / JCM 1433 / CCUG 9281 / NCIMB 10654 / HF</strain>
    </source>
</reference>
<gene>
    <name evidence="3" type="ordered locus">CLOST_1716</name>
</gene>
<accession>E3PSI2</accession>
<dbReference type="Gene3D" id="2.40.10.220">
    <property type="entry name" value="predicted glycosyltransferase like domains"/>
    <property type="match status" value="1"/>
</dbReference>
<feature type="domain" description="Type III secretion system flagellar brake protein YcgR PilZN" evidence="2">
    <location>
        <begin position="9"/>
        <end position="93"/>
    </location>
</feature>
<feature type="domain" description="PilZ" evidence="1">
    <location>
        <begin position="102"/>
        <end position="202"/>
    </location>
</feature>
<sequence>MMKDKNFPQIGQKLIIIRIKMTGEKVEYVSQLMDVDVNGELAVAVPIKNSQLVTLLNGTKITIIYNNNESGMLEFEAEVVRKITGKVPLMYIKKISEIIKGQRRNYFRLDLLVPIQIIKSNDDTMHSGFTKDISGGGLRMITDADLNEGEIIHVSFELEDRTYNLKSQVRTKFNSIDNKNEVGIEFLDIIEIDRNDLIKYLFLQQRMLIKRGM</sequence>
<protein>
    <recommendedName>
        <fullName evidence="5">Type IV pilus assembly PilZ</fullName>
    </recommendedName>
</protein>
<dbReference type="KEGG" id="cst:CLOST_1716"/>
<name>E3PSI2_ACESD</name>
<dbReference type="InterPro" id="IPR009875">
    <property type="entry name" value="PilZ_domain"/>
</dbReference>
<dbReference type="InterPro" id="IPR009926">
    <property type="entry name" value="T3SS_YcgR_PilZN"/>
</dbReference>
<evidence type="ECO:0000259" key="2">
    <source>
        <dbReference type="Pfam" id="PF12945"/>
    </source>
</evidence>
<organism evidence="3 4">
    <name type="scientific">Acetoanaerobium sticklandii (strain ATCC 12662 / DSM 519 / JCM 1433 / CCUG 9281 / NCIMB 10654 / HF)</name>
    <name type="common">Clostridium sticklandii</name>
    <dbReference type="NCBI Taxonomy" id="499177"/>
    <lineage>
        <taxon>Bacteria</taxon>
        <taxon>Bacillati</taxon>
        <taxon>Bacillota</taxon>
        <taxon>Clostridia</taxon>
        <taxon>Peptostreptococcales</taxon>
        <taxon>Filifactoraceae</taxon>
        <taxon>Acetoanaerobium</taxon>
    </lineage>
</organism>
<dbReference type="eggNOG" id="COG5581">
    <property type="taxonomic scope" value="Bacteria"/>
</dbReference>
<dbReference type="Proteomes" id="UP000007041">
    <property type="component" value="Chromosome"/>
</dbReference>
<dbReference type="SUPFAM" id="SSF141371">
    <property type="entry name" value="PilZ domain-like"/>
    <property type="match status" value="1"/>
</dbReference>
<dbReference type="Pfam" id="PF07238">
    <property type="entry name" value="PilZ"/>
    <property type="match status" value="1"/>
</dbReference>
<keyword evidence="4" id="KW-1185">Reference proteome</keyword>
<dbReference type="GO" id="GO:0035438">
    <property type="term" value="F:cyclic-di-GMP binding"/>
    <property type="evidence" value="ECO:0007669"/>
    <property type="project" value="InterPro"/>
</dbReference>
<dbReference type="STRING" id="1511.CLOST_1716"/>
<evidence type="ECO:0000259" key="1">
    <source>
        <dbReference type="Pfam" id="PF07238"/>
    </source>
</evidence>
<dbReference type="HOGENOM" id="CLU_086342_1_0_9"/>
<dbReference type="EMBL" id="FP565809">
    <property type="protein sequence ID" value="CBH21836.1"/>
    <property type="molecule type" value="Genomic_DNA"/>
</dbReference>
<proteinExistence type="predicted"/>
<evidence type="ECO:0000313" key="3">
    <source>
        <dbReference type="EMBL" id="CBH21836.1"/>
    </source>
</evidence>
<dbReference type="Pfam" id="PF12945">
    <property type="entry name" value="PilZNR"/>
    <property type="match status" value="1"/>
</dbReference>